<keyword evidence="1" id="KW-1133">Transmembrane helix</keyword>
<evidence type="ECO:0000313" key="2">
    <source>
        <dbReference type="EMBL" id="KKP30588.1"/>
    </source>
</evidence>
<dbReference type="Proteomes" id="UP000034934">
    <property type="component" value="Unassembled WGS sequence"/>
</dbReference>
<evidence type="ECO:0000313" key="3">
    <source>
        <dbReference type="Proteomes" id="UP000034934"/>
    </source>
</evidence>
<name>A0A0F9YGS8_9BACT</name>
<evidence type="ECO:0000256" key="1">
    <source>
        <dbReference type="SAM" id="Phobius"/>
    </source>
</evidence>
<keyword evidence="1" id="KW-0472">Membrane</keyword>
<gene>
    <name evidence="2" type="ORF">UR19_C0002G0109</name>
</gene>
<proteinExistence type="predicted"/>
<sequence length="185" mass="21736">MKKLFSTKILINIIMILIVLEFLTGSKNNGENIFGYLGIAFTVLTLFIYMKEKNDAKLMKDYRGVIIEESLINKDVLKKVQILETKIEVATEKHKTPWVKQWTLHTVLIPENQAKEIAEEISASLDKKHNWYVDYKNTTHHYIIFNDKVFYIDRKNKEEYDLAKQHGISLGIPEYQIDFKPDVKE</sequence>
<keyword evidence="1" id="KW-0812">Transmembrane</keyword>
<comment type="caution">
    <text evidence="2">The sequence shown here is derived from an EMBL/GenBank/DDBJ whole genome shotgun (WGS) entry which is preliminary data.</text>
</comment>
<protein>
    <submittedName>
        <fullName evidence="2">Uncharacterized protein</fullName>
    </submittedName>
</protein>
<dbReference type="AlphaFoldDB" id="A0A0F9YGS8"/>
<accession>A0A0F9YGS8</accession>
<organism evidence="2 3">
    <name type="scientific">Candidatus Nomurabacteria bacterium GW2011_GWF1_31_48</name>
    <dbReference type="NCBI Taxonomy" id="1618767"/>
    <lineage>
        <taxon>Bacteria</taxon>
        <taxon>Candidatus Nomuraibacteriota</taxon>
    </lineage>
</organism>
<feature type="transmembrane region" description="Helical" evidence="1">
    <location>
        <begin position="9"/>
        <end position="27"/>
    </location>
</feature>
<dbReference type="EMBL" id="LBOG01000002">
    <property type="protein sequence ID" value="KKP30588.1"/>
    <property type="molecule type" value="Genomic_DNA"/>
</dbReference>
<feature type="transmembrane region" description="Helical" evidence="1">
    <location>
        <begin position="33"/>
        <end position="50"/>
    </location>
</feature>
<reference evidence="2 3" key="1">
    <citation type="journal article" date="2015" name="Nature">
        <title>rRNA introns, odd ribosomes, and small enigmatic genomes across a large radiation of phyla.</title>
        <authorList>
            <person name="Brown C.T."/>
            <person name="Hug L.A."/>
            <person name="Thomas B.C."/>
            <person name="Sharon I."/>
            <person name="Castelle C.J."/>
            <person name="Singh A."/>
            <person name="Wilkins M.J."/>
            <person name="Williams K.H."/>
            <person name="Banfield J.F."/>
        </authorList>
    </citation>
    <scope>NUCLEOTIDE SEQUENCE [LARGE SCALE GENOMIC DNA]</scope>
</reference>